<dbReference type="EMBL" id="PVTH01000002">
    <property type="protein sequence ID" value="PRY54628.1"/>
    <property type="molecule type" value="Genomic_DNA"/>
</dbReference>
<comment type="caution">
    <text evidence="3">The sequence shown here is derived from an EMBL/GenBank/DDBJ whole genome shotgun (WGS) entry which is preliminary data.</text>
</comment>
<proteinExistence type="inferred from homology"/>
<dbReference type="PROSITE" id="PS51257">
    <property type="entry name" value="PROKAR_LIPOPROTEIN"/>
    <property type="match status" value="1"/>
</dbReference>
<reference evidence="3 4" key="1">
    <citation type="submission" date="2018-03" db="EMBL/GenBank/DDBJ databases">
        <title>Genomic Encyclopedia of Type Strains, Phase III (KMG-III): the genomes of soil and plant-associated and newly described type strains.</title>
        <authorList>
            <person name="Whitman W."/>
        </authorList>
    </citation>
    <scope>NUCLEOTIDE SEQUENCE [LARGE SCALE GENOMIC DNA]</scope>
    <source>
        <strain evidence="3 4">CGMCC 1.9313</strain>
    </source>
</reference>
<protein>
    <submittedName>
        <fullName evidence="3">Fimbrillin-A associated anchor protein Mfa1/Mfa2</fullName>
    </submittedName>
</protein>
<gene>
    <name evidence="3" type="ORF">B0I27_102398</name>
</gene>
<feature type="chain" id="PRO_5015729813" evidence="2">
    <location>
        <begin position="22"/>
        <end position="289"/>
    </location>
</feature>
<feature type="signal peptide" evidence="2">
    <location>
        <begin position="1"/>
        <end position="21"/>
    </location>
</feature>
<evidence type="ECO:0000256" key="2">
    <source>
        <dbReference type="SAM" id="SignalP"/>
    </source>
</evidence>
<name>A0A2T0U9S9_9SPHI</name>
<dbReference type="Pfam" id="PF08842">
    <property type="entry name" value="Mfa2"/>
    <property type="match status" value="1"/>
</dbReference>
<keyword evidence="4" id="KW-1185">Reference proteome</keyword>
<keyword evidence="2" id="KW-0732">Signal</keyword>
<dbReference type="Proteomes" id="UP000238034">
    <property type="component" value="Unassembled WGS sequence"/>
</dbReference>
<evidence type="ECO:0000313" key="3">
    <source>
        <dbReference type="EMBL" id="PRY54628.1"/>
    </source>
</evidence>
<accession>A0A2T0U9S9</accession>
<dbReference type="InterPro" id="IPR014941">
    <property type="entry name" value="FimB/Mfa2/Mfa3"/>
</dbReference>
<organism evidence="3 4">
    <name type="scientific">Arcticibacter pallidicorallinus</name>
    <dbReference type="NCBI Taxonomy" id="1259464"/>
    <lineage>
        <taxon>Bacteria</taxon>
        <taxon>Pseudomonadati</taxon>
        <taxon>Bacteroidota</taxon>
        <taxon>Sphingobacteriia</taxon>
        <taxon>Sphingobacteriales</taxon>
        <taxon>Sphingobacteriaceae</taxon>
        <taxon>Arcticibacter</taxon>
    </lineage>
</organism>
<comment type="similarity">
    <text evidence="1">Belongs to the bacteroidetes fimbrillin superfamily. FimB/Mfa2 family.</text>
</comment>
<evidence type="ECO:0000313" key="4">
    <source>
        <dbReference type="Proteomes" id="UP000238034"/>
    </source>
</evidence>
<dbReference type="AlphaFoldDB" id="A0A2T0U9S9"/>
<sequence>MKKYSVFLFLILLLFSCKDSSEDVIEATYPVVISVKNLSGILPGSKSALTFNSVDSLLNKFGVINFLVFDATGKFVRHKKQVKEDKPFGEISDELKVGQYTVVLLASTGEISVGTNLTTLAVTKISSLAASGDIFYKKISINVTSQGVKESLFLDRMTGCVVVKIEDRITDNIKKVELQVENETPYFNINTAEVDLITKEERLVAEIVTASNRDSFDLGLLLINNQIPIIANLRFLDASNKLIVAKRLPAITNIRGHWVSAEGKLSEFASAGFTIGYNSAWLDTIVVRF</sequence>
<evidence type="ECO:0000256" key="1">
    <source>
        <dbReference type="ARBA" id="ARBA00007248"/>
    </source>
</evidence>